<evidence type="ECO:0000313" key="1">
    <source>
        <dbReference type="EMBL" id="KAK6756659.1"/>
    </source>
</evidence>
<comment type="caution">
    <text evidence="1">The sequence shown here is derived from an EMBL/GenBank/DDBJ whole genome shotgun (WGS) entry which is preliminary data.</text>
</comment>
<keyword evidence="2" id="KW-1185">Reference proteome</keyword>
<reference evidence="1 2" key="1">
    <citation type="submission" date="2023-08" db="EMBL/GenBank/DDBJ databases">
        <title>A Necator americanus chromosomal reference genome.</title>
        <authorList>
            <person name="Ilik V."/>
            <person name="Petrzelkova K.J."/>
            <person name="Pardy F."/>
            <person name="Fuh T."/>
            <person name="Niatou-Singa F.S."/>
            <person name="Gouil Q."/>
            <person name="Baker L."/>
            <person name="Ritchie M.E."/>
            <person name="Jex A.R."/>
            <person name="Gazzola D."/>
            <person name="Li H."/>
            <person name="Toshio Fujiwara R."/>
            <person name="Zhan B."/>
            <person name="Aroian R.V."/>
            <person name="Pafco B."/>
            <person name="Schwarz E.M."/>
        </authorList>
    </citation>
    <scope>NUCLEOTIDE SEQUENCE [LARGE SCALE GENOMIC DNA]</scope>
    <source>
        <strain evidence="1 2">Aroian</strain>
        <tissue evidence="1">Whole animal</tissue>
    </source>
</reference>
<proteinExistence type="predicted"/>
<dbReference type="Proteomes" id="UP001303046">
    <property type="component" value="Unassembled WGS sequence"/>
</dbReference>
<evidence type="ECO:0000313" key="2">
    <source>
        <dbReference type="Proteomes" id="UP001303046"/>
    </source>
</evidence>
<sequence>MELGDGYKLIYHGISNRNDIGVILNETFRNSVTAVDRQSANGCKGRCRKSGIASRLFMGKGSCSEEEKACFLEVLEQYIQSQKGKKVLPIGGDFNGHVGSRKKRFGSYNGEYGYGARNDGGCQSWSMLLQVTWSLLIRTIGKENRI</sequence>
<dbReference type="EMBL" id="JAVFWL010000005">
    <property type="protein sequence ID" value="KAK6756659.1"/>
    <property type="molecule type" value="Genomic_DNA"/>
</dbReference>
<evidence type="ECO:0008006" key="3">
    <source>
        <dbReference type="Google" id="ProtNLM"/>
    </source>
</evidence>
<name>A0ABR1E1V7_NECAM</name>
<accession>A0ABR1E1V7</accession>
<organism evidence="1 2">
    <name type="scientific">Necator americanus</name>
    <name type="common">Human hookworm</name>
    <dbReference type="NCBI Taxonomy" id="51031"/>
    <lineage>
        <taxon>Eukaryota</taxon>
        <taxon>Metazoa</taxon>
        <taxon>Ecdysozoa</taxon>
        <taxon>Nematoda</taxon>
        <taxon>Chromadorea</taxon>
        <taxon>Rhabditida</taxon>
        <taxon>Rhabditina</taxon>
        <taxon>Rhabditomorpha</taxon>
        <taxon>Strongyloidea</taxon>
        <taxon>Ancylostomatidae</taxon>
        <taxon>Bunostominae</taxon>
        <taxon>Necator</taxon>
    </lineage>
</organism>
<gene>
    <name evidence="1" type="primary">Necator_chrV.g19635</name>
    <name evidence="1" type="ORF">RB195_014843</name>
</gene>
<protein>
    <recommendedName>
        <fullName evidence="3">Endonuclease/exonuclease/phosphatase domain-containing protein</fullName>
    </recommendedName>
</protein>